<dbReference type="AlphaFoldDB" id="B9BJQ0"/>
<gene>
    <name evidence="2" type="ORF">BURMUCGD2_5306</name>
</gene>
<evidence type="ECO:0000256" key="1">
    <source>
        <dbReference type="SAM" id="MobiDB-lite"/>
    </source>
</evidence>
<dbReference type="Proteomes" id="UP000004535">
    <property type="component" value="Unassembled WGS sequence"/>
</dbReference>
<feature type="compositionally biased region" description="Basic and acidic residues" evidence="1">
    <location>
        <begin position="32"/>
        <end position="42"/>
    </location>
</feature>
<comment type="caution">
    <text evidence="2">The sequence shown here is derived from an EMBL/GenBank/DDBJ whole genome shotgun (WGS) entry which is preliminary data.</text>
</comment>
<proteinExistence type="predicted"/>
<organism evidence="2 3">
    <name type="scientific">Burkholderia multivorans CGD2</name>
    <dbReference type="NCBI Taxonomy" id="513052"/>
    <lineage>
        <taxon>Bacteria</taxon>
        <taxon>Pseudomonadati</taxon>
        <taxon>Pseudomonadota</taxon>
        <taxon>Betaproteobacteria</taxon>
        <taxon>Burkholderiales</taxon>
        <taxon>Burkholderiaceae</taxon>
        <taxon>Burkholderia</taxon>
        <taxon>Burkholderia cepacia complex</taxon>
    </lineage>
</organism>
<name>B9BJQ0_9BURK</name>
<protein>
    <submittedName>
        <fullName evidence="2">Uncharacterized protein</fullName>
    </submittedName>
</protein>
<evidence type="ECO:0000313" key="2">
    <source>
        <dbReference type="EMBL" id="EEE09933.1"/>
    </source>
</evidence>
<accession>B9BJQ0</accession>
<evidence type="ECO:0000313" key="3">
    <source>
        <dbReference type="Proteomes" id="UP000004535"/>
    </source>
</evidence>
<reference evidence="2 3" key="1">
    <citation type="journal article" date="2012" name="J. Bacteriol.">
        <title>Draft Genome Sequence Determination for Cystic Fibrosis and Chronic Granulomatous Disease Burkholderia multivorans Isolates.</title>
        <authorList>
            <person name="Varga J.J."/>
            <person name="Losada L."/>
            <person name="Zelazny A.M."/>
            <person name="Brinkac L."/>
            <person name="Harkins D."/>
            <person name="Radune D."/>
            <person name="Hostetler J."/>
            <person name="Sampaio E.P."/>
            <person name="Ronning C.M."/>
            <person name="Nierman W.C."/>
            <person name="Greenberg D.E."/>
            <person name="Holland S.M."/>
            <person name="Goldberg J.B."/>
        </authorList>
    </citation>
    <scope>NUCLEOTIDE SEQUENCE [LARGE SCALE GENOMIC DNA]</scope>
    <source>
        <strain evidence="2 3">CGD2</strain>
    </source>
</reference>
<feature type="region of interest" description="Disordered" evidence="1">
    <location>
        <begin position="1"/>
        <end position="42"/>
    </location>
</feature>
<dbReference type="EMBL" id="ACFC01000001">
    <property type="protein sequence ID" value="EEE09933.1"/>
    <property type="molecule type" value="Genomic_DNA"/>
</dbReference>
<sequence>MSAMPDVKAQVSTGTRLLGLRRNAGADVVPGGREHRERHANP</sequence>